<keyword evidence="3" id="KW-1133">Transmembrane helix</keyword>
<evidence type="ECO:0000313" key="5">
    <source>
        <dbReference type="Proteomes" id="UP000032431"/>
    </source>
</evidence>
<evidence type="ECO:0000256" key="2">
    <source>
        <dbReference type="PIRSR" id="PIRSR605754-1"/>
    </source>
</evidence>
<evidence type="ECO:0000256" key="1">
    <source>
        <dbReference type="ARBA" id="ARBA00022801"/>
    </source>
</evidence>
<reference evidence="5" key="1">
    <citation type="submission" date="2014-07" db="EMBL/GenBank/DDBJ databases">
        <authorList>
            <person name="Wibberg D."/>
        </authorList>
    </citation>
    <scope>NUCLEOTIDE SEQUENCE [LARGE SCALE GENOMIC DNA]</scope>
    <source>
        <strain evidence="5">DG5</strain>
    </source>
</reference>
<feature type="active site" description="Proton donor/acceptor" evidence="2">
    <location>
        <position position="155"/>
    </location>
</feature>
<keyword evidence="5" id="KW-1185">Reference proteome</keyword>
<gene>
    <name evidence="4" type="ORF">CCDG5_1783</name>
</gene>
<evidence type="ECO:0000256" key="3">
    <source>
        <dbReference type="SAM" id="Phobius"/>
    </source>
</evidence>
<evidence type="ECO:0008006" key="6">
    <source>
        <dbReference type="Google" id="ProtNLM"/>
    </source>
</evidence>
<dbReference type="CDD" id="cd05826">
    <property type="entry name" value="Sortase_B"/>
    <property type="match status" value="1"/>
</dbReference>
<organism evidence="4 5">
    <name type="scientific">[Clostridium] cellulosi</name>
    <dbReference type="NCBI Taxonomy" id="29343"/>
    <lineage>
        <taxon>Bacteria</taxon>
        <taxon>Bacillati</taxon>
        <taxon>Bacillota</taxon>
        <taxon>Clostridia</taxon>
        <taxon>Eubacteriales</taxon>
        <taxon>Oscillospiraceae</taxon>
        <taxon>Oscillospiraceae incertae sedis</taxon>
    </lineage>
</organism>
<dbReference type="NCBIfam" id="TIGR03064">
    <property type="entry name" value="sortase_srtB"/>
    <property type="match status" value="1"/>
</dbReference>
<feature type="active site" description="Acyl-thioester intermediate" evidence="2">
    <location>
        <position position="260"/>
    </location>
</feature>
<proteinExistence type="predicted"/>
<dbReference type="AlphaFoldDB" id="A0A078KMF8"/>
<dbReference type="KEGG" id="ccel:CCDG5_1783"/>
<feature type="transmembrane region" description="Helical" evidence="3">
    <location>
        <begin position="20"/>
        <end position="44"/>
    </location>
</feature>
<dbReference type="Proteomes" id="UP000032431">
    <property type="component" value="Chromosome I"/>
</dbReference>
<dbReference type="InterPro" id="IPR023365">
    <property type="entry name" value="Sortase_dom-sf"/>
</dbReference>
<keyword evidence="3" id="KW-0812">Transmembrane</keyword>
<dbReference type="HOGENOM" id="CLU_034078_1_1_9"/>
<keyword evidence="1" id="KW-0378">Hydrolase</keyword>
<dbReference type="Pfam" id="PF04203">
    <property type="entry name" value="Sortase"/>
    <property type="match status" value="1"/>
</dbReference>
<dbReference type="SUPFAM" id="SSF63817">
    <property type="entry name" value="Sortase"/>
    <property type="match status" value="1"/>
</dbReference>
<accession>A0A078KMF8</accession>
<dbReference type="GO" id="GO:0016787">
    <property type="term" value="F:hydrolase activity"/>
    <property type="evidence" value="ECO:0007669"/>
    <property type="project" value="UniProtKB-KW"/>
</dbReference>
<dbReference type="STRING" id="29343.CCDG5_1783"/>
<dbReference type="OrthoDB" id="9806013at2"/>
<dbReference type="EMBL" id="LM995447">
    <property type="protein sequence ID" value="CDZ24881.1"/>
    <property type="molecule type" value="Genomic_DNA"/>
</dbReference>
<sequence>MGRFSIKNLIPLKGDSAGEVIRKILVIIFAVVFLVSVGHIISYYHEINANKNLNQKLQQQHKAASSTVPSSRASQSNGILPELVSSYNINKETVGWITIPGTNIDYPVVQDKSDTKNEKYLTTDFTGKKERHGSIFLDFRFNIKPLSQDLIIYGHNMKDGQMFGELEKYCKARGNDYVGFYNSSPIIEFDTLYERYKWKIFAVFVTTGNPDHEGSIDYINPKLGSDSEFNAFIKEIRRRSFINTKVDVQPGDNLLTLSTCNYDYPRTDNEWARLVVMARKVRDGESTSVEPAEANKNVVYPSIWYKKNK</sequence>
<dbReference type="Gene3D" id="2.40.260.10">
    <property type="entry name" value="Sortase"/>
    <property type="match status" value="1"/>
</dbReference>
<name>A0A078KMF8_9FIRM</name>
<dbReference type="InterPro" id="IPR009835">
    <property type="entry name" value="SrtB"/>
</dbReference>
<keyword evidence="3" id="KW-0472">Membrane</keyword>
<protein>
    <recommendedName>
        <fullName evidence="6">Sortase B</fullName>
    </recommendedName>
</protein>
<dbReference type="InterPro" id="IPR005754">
    <property type="entry name" value="Sortase"/>
</dbReference>
<evidence type="ECO:0000313" key="4">
    <source>
        <dbReference type="EMBL" id="CDZ24881.1"/>
    </source>
</evidence>
<dbReference type="PATRIC" id="fig|29343.3.peg.1873"/>